<comment type="caution">
    <text evidence="4">The sequence shown here is derived from an EMBL/GenBank/DDBJ whole genome shotgun (WGS) entry which is preliminary data.</text>
</comment>
<dbReference type="InParanoid" id="A0A151GEM4"/>
<evidence type="ECO:0000256" key="1">
    <source>
        <dbReference type="ARBA" id="ARBA00004123"/>
    </source>
</evidence>
<dbReference type="InterPro" id="IPR001356">
    <property type="entry name" value="HD"/>
</dbReference>
<dbReference type="RefSeq" id="XP_040654890.1">
    <property type="nucleotide sequence ID" value="XM_040804786.1"/>
</dbReference>
<dbReference type="AlphaFoldDB" id="A0A151GEM4"/>
<feature type="compositionally biased region" description="Low complexity" evidence="2">
    <location>
        <begin position="210"/>
        <end position="231"/>
    </location>
</feature>
<organism evidence="4 5">
    <name type="scientific">Drechmeria coniospora</name>
    <name type="common">Nematophagous fungus</name>
    <name type="synonym">Meria coniospora</name>
    <dbReference type="NCBI Taxonomy" id="98403"/>
    <lineage>
        <taxon>Eukaryota</taxon>
        <taxon>Fungi</taxon>
        <taxon>Dikarya</taxon>
        <taxon>Ascomycota</taxon>
        <taxon>Pezizomycotina</taxon>
        <taxon>Sordariomycetes</taxon>
        <taxon>Hypocreomycetidae</taxon>
        <taxon>Hypocreales</taxon>
        <taxon>Ophiocordycipitaceae</taxon>
        <taxon>Drechmeria</taxon>
    </lineage>
</organism>
<reference evidence="4 5" key="1">
    <citation type="journal article" date="2016" name="Sci. Rep.">
        <title>Insights into Adaptations to a Near-Obligate Nematode Endoparasitic Lifestyle from the Finished Genome of Drechmeria coniospora.</title>
        <authorList>
            <person name="Zhang L."/>
            <person name="Zhou Z."/>
            <person name="Guo Q."/>
            <person name="Fokkens L."/>
            <person name="Miskei M."/>
            <person name="Pocsi I."/>
            <person name="Zhang W."/>
            <person name="Chen M."/>
            <person name="Wang L."/>
            <person name="Sun Y."/>
            <person name="Donzelli B.G."/>
            <person name="Gibson D.M."/>
            <person name="Nelson D.R."/>
            <person name="Luo J.G."/>
            <person name="Rep M."/>
            <person name="Liu H."/>
            <person name="Yang S."/>
            <person name="Wang J."/>
            <person name="Krasnoff S.B."/>
            <person name="Xu Y."/>
            <person name="Molnar I."/>
            <person name="Lin M."/>
        </authorList>
    </citation>
    <scope>NUCLEOTIDE SEQUENCE [LARGE SCALE GENOMIC DNA]</scope>
    <source>
        <strain evidence="4 5">ARSEF 6962</strain>
    </source>
</reference>
<keyword evidence="4" id="KW-0238">DNA-binding</keyword>
<keyword evidence="4" id="KW-0371">Homeobox</keyword>
<dbReference type="SMART" id="SM00389">
    <property type="entry name" value="HOX"/>
    <property type="match status" value="1"/>
</dbReference>
<feature type="compositionally biased region" description="Low complexity" evidence="2">
    <location>
        <begin position="320"/>
        <end position="330"/>
    </location>
</feature>
<feature type="region of interest" description="Disordered" evidence="2">
    <location>
        <begin position="471"/>
        <end position="540"/>
    </location>
</feature>
<name>A0A151GEM4_DRECN</name>
<feature type="compositionally biased region" description="Basic residues" evidence="2">
    <location>
        <begin position="426"/>
        <end position="436"/>
    </location>
</feature>
<dbReference type="InterPro" id="IPR051775">
    <property type="entry name" value="Homeobox_domain"/>
</dbReference>
<feature type="region of interest" description="Disordered" evidence="2">
    <location>
        <begin position="264"/>
        <end position="335"/>
    </location>
</feature>
<feature type="compositionally biased region" description="Polar residues" evidence="2">
    <location>
        <begin position="179"/>
        <end position="209"/>
    </location>
</feature>
<comment type="subcellular location">
    <subcellularLocation>
        <location evidence="1">Nucleus</location>
    </subcellularLocation>
</comment>
<evidence type="ECO:0000313" key="4">
    <source>
        <dbReference type="EMBL" id="KYK55538.1"/>
    </source>
</evidence>
<sequence length="591" mass="64143">MPSLSPTPPFALFSEQRAASSSPSSTQSQALPQLVDGTSIPASANAVERHPKGKRKRTAAKDKIVLEDAYKDNPKPDKQARLEIVDRVSLNEKEVQVRIFMRSRHPMHRKTRLVCINRRQNDRRKSRPLSPEELAALRYSGLHNISSDSVPSRGLVSDADGICPMPSSASSRTLDRASVSPSVVKTSPELSRSLSDVGTPRIGSQDSNAQSQTETTPPQSQESSTSRPTQEGPDAMAHSFSASVGYLANRWNLGSSFSTPATLKCGSEESPNLDPPPPSSCPSDSRSTRNPKSRLRLSLSLEGKAELVSNQPSPTRAMPRRPSSTLPSLPQVRRGLQRSHSALPTITLPPISALTNSLPPRLSRGRSRNVHAWESCADSERRDELTAQAENESNGSAIAAISLLRSSSGILQPSAAKRNASLTRSSRPRQTKKAKLSRASSTFARLENVGVNAEKARGGLGDGVKVARLVSPTDSDKENWSPDSGEHPHDRSRLPALPSEPLPKSESHRLGRMLGERKDSRFMANRANTTPSKPFGRKDGVVQIFEDSSQPPSRSRADEVERFMRGEISPSKKGDMDCVAGLLSLSQGAWR</sequence>
<feature type="compositionally biased region" description="Basic and acidic residues" evidence="2">
    <location>
        <begin position="503"/>
        <end position="521"/>
    </location>
</feature>
<evidence type="ECO:0000259" key="3">
    <source>
        <dbReference type="SMART" id="SM00389"/>
    </source>
</evidence>
<feature type="compositionally biased region" description="Basic and acidic residues" evidence="2">
    <location>
        <begin position="474"/>
        <end position="493"/>
    </location>
</feature>
<evidence type="ECO:0000313" key="5">
    <source>
        <dbReference type="Proteomes" id="UP000076580"/>
    </source>
</evidence>
<dbReference type="PANTHER" id="PTHR24323:SF7">
    <property type="entry name" value="HOMEOBOX DOMAIN-CONTAINING PROTEIN"/>
    <property type="match status" value="1"/>
</dbReference>
<protein>
    <submittedName>
        <fullName evidence="4">Homeobox transcription factor</fullName>
    </submittedName>
</protein>
<keyword evidence="5" id="KW-1185">Reference proteome</keyword>
<proteinExistence type="predicted"/>
<dbReference type="Gene3D" id="1.10.10.60">
    <property type="entry name" value="Homeodomain-like"/>
    <property type="match status" value="1"/>
</dbReference>
<dbReference type="GO" id="GO:0000976">
    <property type="term" value="F:transcription cis-regulatory region binding"/>
    <property type="evidence" value="ECO:0007669"/>
    <property type="project" value="TreeGrafter"/>
</dbReference>
<dbReference type="EMBL" id="LAYC01000003">
    <property type="protein sequence ID" value="KYK55538.1"/>
    <property type="molecule type" value="Genomic_DNA"/>
</dbReference>
<feature type="region of interest" description="Disordered" evidence="2">
    <location>
        <begin position="166"/>
        <end position="236"/>
    </location>
</feature>
<evidence type="ECO:0000256" key="2">
    <source>
        <dbReference type="SAM" id="MobiDB-lite"/>
    </source>
</evidence>
<dbReference type="GeneID" id="63720144"/>
<dbReference type="CDD" id="cd00086">
    <property type="entry name" value="homeodomain"/>
    <property type="match status" value="1"/>
</dbReference>
<dbReference type="GO" id="GO:0006355">
    <property type="term" value="P:regulation of DNA-templated transcription"/>
    <property type="evidence" value="ECO:0007669"/>
    <property type="project" value="TreeGrafter"/>
</dbReference>
<dbReference type="STRING" id="98403.A0A151GEM4"/>
<dbReference type="PANTHER" id="PTHR24323">
    <property type="entry name" value="CEH-10 HOMEODOMAIN-CONTAINING HOMOLOG"/>
    <property type="match status" value="1"/>
</dbReference>
<feature type="region of interest" description="Disordered" evidence="2">
    <location>
        <begin position="350"/>
        <end position="373"/>
    </location>
</feature>
<dbReference type="Proteomes" id="UP000076580">
    <property type="component" value="Chromosome 03"/>
</dbReference>
<dbReference type="InterPro" id="IPR009057">
    <property type="entry name" value="Homeodomain-like_sf"/>
</dbReference>
<accession>A0A151GEM4</accession>
<feature type="compositionally biased region" description="Low complexity" evidence="2">
    <location>
        <begin position="14"/>
        <end position="30"/>
    </location>
</feature>
<dbReference type="SUPFAM" id="SSF46689">
    <property type="entry name" value="Homeodomain-like"/>
    <property type="match status" value="1"/>
</dbReference>
<gene>
    <name evidence="4" type="ORF">DCS_07501</name>
</gene>
<feature type="region of interest" description="Disordered" evidence="2">
    <location>
        <begin position="412"/>
        <end position="440"/>
    </location>
</feature>
<feature type="domain" description="Homeobox" evidence="3">
    <location>
        <begin position="53"/>
        <end position="115"/>
    </location>
</feature>
<dbReference type="GO" id="GO:0005634">
    <property type="term" value="C:nucleus"/>
    <property type="evidence" value="ECO:0007669"/>
    <property type="project" value="UniProtKB-SubCell"/>
</dbReference>
<feature type="region of interest" description="Disordered" evidence="2">
    <location>
        <begin position="1"/>
        <end position="61"/>
    </location>
</feature>